<protein>
    <recommendedName>
        <fullName evidence="3">Gluconate 2-dehydrogenase subunit 3 family protein</fullName>
    </recommendedName>
</protein>
<gene>
    <name evidence="1" type="ORF">AMYX_15470</name>
</gene>
<dbReference type="Proteomes" id="UP000503640">
    <property type="component" value="Unassembled WGS sequence"/>
</dbReference>
<proteinExistence type="predicted"/>
<evidence type="ECO:0000313" key="2">
    <source>
        <dbReference type="Proteomes" id="UP000503640"/>
    </source>
</evidence>
<dbReference type="EMBL" id="BJTG01000003">
    <property type="protein sequence ID" value="GEJ56806.1"/>
    <property type="molecule type" value="Genomic_DNA"/>
</dbReference>
<reference evidence="2" key="1">
    <citation type="journal article" date="2020" name="Appl. Environ. Microbiol.">
        <title>Diazotrophic Anaeromyxobacter Isolates from Soils.</title>
        <authorList>
            <person name="Masuda Y."/>
            <person name="Yamanaka H."/>
            <person name="Xu Z.X."/>
            <person name="Shiratori Y."/>
            <person name="Aono T."/>
            <person name="Amachi S."/>
            <person name="Senoo K."/>
            <person name="Itoh H."/>
        </authorList>
    </citation>
    <scope>NUCLEOTIDE SEQUENCE [LARGE SCALE GENOMIC DNA]</scope>
    <source>
        <strain evidence="2">R267</strain>
    </source>
</reference>
<dbReference type="PROSITE" id="PS51318">
    <property type="entry name" value="TAT"/>
    <property type="match status" value="1"/>
</dbReference>
<dbReference type="Pfam" id="PF13618">
    <property type="entry name" value="Gluconate_2-dh3"/>
    <property type="match status" value="1"/>
</dbReference>
<dbReference type="InterPro" id="IPR027056">
    <property type="entry name" value="Gluconate_2DH_su3"/>
</dbReference>
<sequence length="196" mass="21191">MSRRRPPPSLALPGEPQSRRSFLRRGLFGAALLALGSAGFFATRKTRLAAEGTSGLEVLSPEEASVLLAVADRLVPERPGFPRPRALGLAARMDAVVAMAHPATQLELKRLVRLFESAAAGLLLDRQPRTFTASSAAEQDLRLDAWAKSRFALRRTGFHALKRLVHASYYASPETWAAVGYPGPPIRAGLAGERAR</sequence>
<comment type="caution">
    <text evidence="1">The sequence shown here is derived from an EMBL/GenBank/DDBJ whole genome shotgun (WGS) entry which is preliminary data.</text>
</comment>
<dbReference type="InterPro" id="IPR006311">
    <property type="entry name" value="TAT_signal"/>
</dbReference>
<accession>A0A7I9VK76</accession>
<evidence type="ECO:0000313" key="1">
    <source>
        <dbReference type="EMBL" id="GEJ56806.1"/>
    </source>
</evidence>
<dbReference type="AlphaFoldDB" id="A0A7I9VK76"/>
<organism evidence="1 2">
    <name type="scientific">Anaeromyxobacter diazotrophicus</name>
    <dbReference type="NCBI Taxonomy" id="2590199"/>
    <lineage>
        <taxon>Bacteria</taxon>
        <taxon>Pseudomonadati</taxon>
        <taxon>Myxococcota</taxon>
        <taxon>Myxococcia</taxon>
        <taxon>Myxococcales</taxon>
        <taxon>Cystobacterineae</taxon>
        <taxon>Anaeromyxobacteraceae</taxon>
        <taxon>Anaeromyxobacter</taxon>
    </lineage>
</organism>
<keyword evidence="2" id="KW-1185">Reference proteome</keyword>
<dbReference type="RefSeq" id="WP_176064280.1">
    <property type="nucleotide sequence ID" value="NZ_BJTG01000003.1"/>
</dbReference>
<evidence type="ECO:0008006" key="3">
    <source>
        <dbReference type="Google" id="ProtNLM"/>
    </source>
</evidence>
<name>A0A7I9VK76_9BACT</name>